<protein>
    <submittedName>
        <fullName evidence="1">Uncharacterized protein</fullName>
    </submittedName>
</protein>
<gene>
    <name evidence="1" type="ORF">KC19_12G169000</name>
</gene>
<comment type="caution">
    <text evidence="1">The sequence shown here is derived from an EMBL/GenBank/DDBJ whole genome shotgun (WGS) entry which is preliminary data.</text>
</comment>
<accession>A0A8T0G806</accession>
<dbReference type="AlphaFoldDB" id="A0A8T0G806"/>
<dbReference type="Proteomes" id="UP000822688">
    <property type="component" value="Chromosome 12"/>
</dbReference>
<proteinExistence type="predicted"/>
<name>A0A8T0G806_CERPU</name>
<dbReference type="EMBL" id="CM026433">
    <property type="protein sequence ID" value="KAG0555436.1"/>
    <property type="molecule type" value="Genomic_DNA"/>
</dbReference>
<reference evidence="1" key="1">
    <citation type="submission" date="2020-06" db="EMBL/GenBank/DDBJ databases">
        <title>WGS assembly of Ceratodon purpureus strain R40.</title>
        <authorList>
            <person name="Carey S.B."/>
            <person name="Jenkins J."/>
            <person name="Shu S."/>
            <person name="Lovell J.T."/>
            <person name="Sreedasyam A."/>
            <person name="Maumus F."/>
            <person name="Tiley G.P."/>
            <person name="Fernandez-Pozo N."/>
            <person name="Barry K."/>
            <person name="Chen C."/>
            <person name="Wang M."/>
            <person name="Lipzen A."/>
            <person name="Daum C."/>
            <person name="Saski C.A."/>
            <person name="Payton A.C."/>
            <person name="Mcbreen J.C."/>
            <person name="Conrad R.E."/>
            <person name="Kollar L.M."/>
            <person name="Olsson S."/>
            <person name="Huttunen S."/>
            <person name="Landis J.B."/>
            <person name="Wickett N.J."/>
            <person name="Johnson M.G."/>
            <person name="Rensing S.A."/>
            <person name="Grimwood J."/>
            <person name="Schmutz J."/>
            <person name="Mcdaniel S.F."/>
        </authorList>
    </citation>
    <scope>NUCLEOTIDE SEQUENCE</scope>
    <source>
        <strain evidence="1">R40</strain>
    </source>
</reference>
<evidence type="ECO:0000313" key="2">
    <source>
        <dbReference type="Proteomes" id="UP000822688"/>
    </source>
</evidence>
<organism evidence="1 2">
    <name type="scientific">Ceratodon purpureus</name>
    <name type="common">Fire moss</name>
    <name type="synonym">Dicranum purpureum</name>
    <dbReference type="NCBI Taxonomy" id="3225"/>
    <lineage>
        <taxon>Eukaryota</taxon>
        <taxon>Viridiplantae</taxon>
        <taxon>Streptophyta</taxon>
        <taxon>Embryophyta</taxon>
        <taxon>Bryophyta</taxon>
        <taxon>Bryophytina</taxon>
        <taxon>Bryopsida</taxon>
        <taxon>Dicranidae</taxon>
        <taxon>Pseudoditrichales</taxon>
        <taxon>Ditrichaceae</taxon>
        <taxon>Ceratodon</taxon>
    </lineage>
</organism>
<sequence>MMCPASSLGRPTSCCTQVRTWALVAVPRPRCPALTDAYSHSTTCVFCLDVRPCTVLKCTSLTGCAANAAGGVHPGPCGNAFSHSAPIGSGAGGRLIMIDQFRTSQNTHDNLITSCCCCLRV</sequence>
<keyword evidence="2" id="KW-1185">Reference proteome</keyword>
<evidence type="ECO:0000313" key="1">
    <source>
        <dbReference type="EMBL" id="KAG0555436.1"/>
    </source>
</evidence>